<evidence type="ECO:0000256" key="1">
    <source>
        <dbReference type="SAM" id="MobiDB-lite"/>
    </source>
</evidence>
<protein>
    <submittedName>
        <fullName evidence="3">Uncharacterized protein</fullName>
    </submittedName>
</protein>
<accession>A0A836BV79</accession>
<feature type="transmembrane region" description="Helical" evidence="2">
    <location>
        <begin position="105"/>
        <end position="124"/>
    </location>
</feature>
<keyword evidence="4" id="KW-1185">Reference proteome</keyword>
<evidence type="ECO:0000313" key="4">
    <source>
        <dbReference type="Proteomes" id="UP000612055"/>
    </source>
</evidence>
<feature type="transmembrane region" description="Helical" evidence="2">
    <location>
        <begin position="156"/>
        <end position="175"/>
    </location>
</feature>
<proteinExistence type="predicted"/>
<gene>
    <name evidence="3" type="ORF">HYH03_012770</name>
</gene>
<evidence type="ECO:0000313" key="3">
    <source>
        <dbReference type="EMBL" id="KAG2488773.1"/>
    </source>
</evidence>
<feature type="compositionally biased region" description="Basic and acidic residues" evidence="1">
    <location>
        <begin position="1"/>
        <end position="10"/>
    </location>
</feature>
<sequence length="193" mass="20193">MPSPDPDRRLPPAARVPSPDPDRRLPPAARVPSPDPDRRLPPAARVPSPDPDRRLPPAARVPSPQELLAPSELHVPVGPWANWAMGAACAGGSGYARIHVRDPRVAASAGAFSLAYLFAGGLVAGGHPRLGHDLGTVLSLGLLGAAVPTARATFDAPYAVAMSAAGGLSMYANFLKSYLLRRQGQQEREQGAK</sequence>
<evidence type="ECO:0000256" key="2">
    <source>
        <dbReference type="SAM" id="Phobius"/>
    </source>
</evidence>
<keyword evidence="2" id="KW-0472">Membrane</keyword>
<dbReference type="AlphaFoldDB" id="A0A836BV79"/>
<keyword evidence="2" id="KW-1133">Transmembrane helix</keyword>
<feature type="region of interest" description="Disordered" evidence="1">
    <location>
        <begin position="1"/>
        <end position="67"/>
    </location>
</feature>
<dbReference type="Proteomes" id="UP000612055">
    <property type="component" value="Unassembled WGS sequence"/>
</dbReference>
<keyword evidence="2" id="KW-0812">Transmembrane</keyword>
<dbReference type="OrthoDB" id="5537068at2759"/>
<dbReference type="EMBL" id="JAEHOE010000080">
    <property type="protein sequence ID" value="KAG2488773.1"/>
    <property type="molecule type" value="Genomic_DNA"/>
</dbReference>
<reference evidence="3" key="1">
    <citation type="journal article" date="2020" name="bioRxiv">
        <title>Comparative genomics of Chlamydomonas.</title>
        <authorList>
            <person name="Craig R.J."/>
            <person name="Hasan A.R."/>
            <person name="Ness R.W."/>
            <person name="Keightley P.D."/>
        </authorList>
    </citation>
    <scope>NUCLEOTIDE SEQUENCE</scope>
    <source>
        <strain evidence="3">CCAP 11/70</strain>
    </source>
</reference>
<name>A0A836BV79_9CHLO</name>
<comment type="caution">
    <text evidence="3">The sequence shown here is derived from an EMBL/GenBank/DDBJ whole genome shotgun (WGS) entry which is preliminary data.</text>
</comment>
<organism evidence="3 4">
    <name type="scientific">Edaphochlamys debaryana</name>
    <dbReference type="NCBI Taxonomy" id="47281"/>
    <lineage>
        <taxon>Eukaryota</taxon>
        <taxon>Viridiplantae</taxon>
        <taxon>Chlorophyta</taxon>
        <taxon>core chlorophytes</taxon>
        <taxon>Chlorophyceae</taxon>
        <taxon>CS clade</taxon>
        <taxon>Chlamydomonadales</taxon>
        <taxon>Chlamydomonadales incertae sedis</taxon>
        <taxon>Edaphochlamys</taxon>
    </lineage>
</organism>